<evidence type="ECO:0000256" key="1">
    <source>
        <dbReference type="SAM" id="MobiDB-lite"/>
    </source>
</evidence>
<proteinExistence type="predicted"/>
<accession>A0ABR2WXY5</accession>
<protein>
    <submittedName>
        <fullName evidence="2">Uncharacterized protein</fullName>
    </submittedName>
</protein>
<reference evidence="2 3" key="1">
    <citation type="submission" date="2023-04" db="EMBL/GenBank/DDBJ databases">
        <title>Genome of Basidiobolus ranarum AG-B5.</title>
        <authorList>
            <person name="Stajich J.E."/>
            <person name="Carter-House D."/>
            <person name="Gryganskyi A."/>
        </authorList>
    </citation>
    <scope>NUCLEOTIDE SEQUENCE [LARGE SCALE GENOMIC DNA]</scope>
    <source>
        <strain evidence="2 3">AG-B5</strain>
    </source>
</reference>
<feature type="compositionally biased region" description="Basic and acidic residues" evidence="1">
    <location>
        <begin position="40"/>
        <end position="53"/>
    </location>
</feature>
<feature type="compositionally biased region" description="Basic and acidic residues" evidence="1">
    <location>
        <begin position="67"/>
        <end position="94"/>
    </location>
</feature>
<evidence type="ECO:0000313" key="3">
    <source>
        <dbReference type="Proteomes" id="UP001479436"/>
    </source>
</evidence>
<dbReference type="EMBL" id="JASJQH010000159">
    <property type="protein sequence ID" value="KAK9766388.1"/>
    <property type="molecule type" value="Genomic_DNA"/>
</dbReference>
<sequence>MFASLLSINILRGVKVTRPSTATHFLRVRFSSHMGESGEDIEKEKEKSLKGKANESIPDHPGWNEKLASHAEASVKADHASEKPLEQLQRESVQHIKKQHH</sequence>
<comment type="caution">
    <text evidence="2">The sequence shown here is derived from an EMBL/GenBank/DDBJ whole genome shotgun (WGS) entry which is preliminary data.</text>
</comment>
<gene>
    <name evidence="2" type="ORF">K7432_004555</name>
</gene>
<name>A0ABR2WXY5_9FUNG</name>
<organism evidence="2 3">
    <name type="scientific">Basidiobolus ranarum</name>
    <dbReference type="NCBI Taxonomy" id="34480"/>
    <lineage>
        <taxon>Eukaryota</taxon>
        <taxon>Fungi</taxon>
        <taxon>Fungi incertae sedis</taxon>
        <taxon>Zoopagomycota</taxon>
        <taxon>Entomophthoromycotina</taxon>
        <taxon>Basidiobolomycetes</taxon>
        <taxon>Basidiobolales</taxon>
        <taxon>Basidiobolaceae</taxon>
        <taxon>Basidiobolus</taxon>
    </lineage>
</organism>
<keyword evidence="3" id="KW-1185">Reference proteome</keyword>
<dbReference type="Proteomes" id="UP001479436">
    <property type="component" value="Unassembled WGS sequence"/>
</dbReference>
<feature type="region of interest" description="Disordered" evidence="1">
    <location>
        <begin position="32"/>
        <end position="101"/>
    </location>
</feature>
<evidence type="ECO:0000313" key="2">
    <source>
        <dbReference type="EMBL" id="KAK9766388.1"/>
    </source>
</evidence>